<gene>
    <name evidence="1" type="ORF">SDC9_174691</name>
</gene>
<comment type="caution">
    <text evidence="1">The sequence shown here is derived from an EMBL/GenBank/DDBJ whole genome shotgun (WGS) entry which is preliminary data.</text>
</comment>
<name>A0A645GJX1_9ZZZZ</name>
<evidence type="ECO:0000313" key="1">
    <source>
        <dbReference type="EMBL" id="MPN27261.1"/>
    </source>
</evidence>
<dbReference type="EMBL" id="VSSQ01077082">
    <property type="protein sequence ID" value="MPN27261.1"/>
    <property type="molecule type" value="Genomic_DNA"/>
</dbReference>
<reference evidence="1" key="1">
    <citation type="submission" date="2019-08" db="EMBL/GenBank/DDBJ databases">
        <authorList>
            <person name="Kucharzyk K."/>
            <person name="Murdoch R.W."/>
            <person name="Higgins S."/>
            <person name="Loffler F."/>
        </authorList>
    </citation>
    <scope>NUCLEOTIDE SEQUENCE</scope>
</reference>
<dbReference type="AlphaFoldDB" id="A0A645GJX1"/>
<protein>
    <submittedName>
        <fullName evidence="1">Uncharacterized protein</fullName>
    </submittedName>
</protein>
<proteinExistence type="predicted"/>
<organism evidence="1">
    <name type="scientific">bioreactor metagenome</name>
    <dbReference type="NCBI Taxonomy" id="1076179"/>
    <lineage>
        <taxon>unclassified sequences</taxon>
        <taxon>metagenomes</taxon>
        <taxon>ecological metagenomes</taxon>
    </lineage>
</organism>
<accession>A0A645GJX1</accession>
<sequence>MVSTTAWQSSPAVNPGPAAMTYAASVIFVPRFRFAKIASTTAAGLSRFAISPTGSAITAISPRRMISCASFSLFARRAVISSTLVSPLIIASEKQMVRRMDVGCGKSVMTTEKPLLCRRNAMPVAMSPAPRTQMIIWSHSFSFSSLTLGVYAW</sequence>